<comment type="caution">
    <text evidence="3">The sequence shown here is derived from an EMBL/GenBank/DDBJ whole genome shotgun (WGS) entry which is preliminary data.</text>
</comment>
<sequence>MSNLDSKTKEYLRGLIEKGNYPIDPRMGILRYFSGCDTLIQKILSEKEKQNYEKAYILMFRFLNLIILELPKHPEFKLPKAKKQYQRQLKRVGPIENATKRYKLILIERFEQKVKQEELELQNLREEQKKIKQKENEKKKEKELDKNQEKVEKIEKTDQEKTEKKQTSQKQQQEQQKQKIPKTPIPKTLVPSNKRTTIHINRQLLTHFLAYAQEDMKLLVETCGILTGKLVGGEFHLTAVIIPEQKGTHDSVIALNEEDIFEIQTSNELLTLGWIHTHPQYESFLSSVDCKTHYPYQLMLDEAIAIVLSPNRTQQFGIFRLTDSHGMPYMRTCKKNGFFKFPREIQGKVFENCDHVKLHNEKPKYKIFNLRKTKNVPDKRTTNQKRINPNKQRNNTQNYSQNYSQNNTQNYSQNNTQNYTHNRNTNNNQQDLSCNDILQQLDDIKKN</sequence>
<feature type="region of interest" description="Disordered" evidence="1">
    <location>
        <begin position="375"/>
        <end position="432"/>
    </location>
</feature>
<feature type="compositionally biased region" description="Low complexity" evidence="1">
    <location>
        <begin position="394"/>
        <end position="430"/>
    </location>
</feature>
<dbReference type="GO" id="GO:0008237">
    <property type="term" value="F:metallopeptidase activity"/>
    <property type="evidence" value="ECO:0007669"/>
    <property type="project" value="InterPro"/>
</dbReference>
<proteinExistence type="predicted"/>
<dbReference type="InterPro" id="IPR037518">
    <property type="entry name" value="MPN"/>
</dbReference>
<dbReference type="SUPFAM" id="SSF102712">
    <property type="entry name" value="JAB1/MPN domain"/>
    <property type="match status" value="1"/>
</dbReference>
<evidence type="ECO:0000313" key="4">
    <source>
        <dbReference type="Proteomes" id="UP001146793"/>
    </source>
</evidence>
<evidence type="ECO:0000313" key="3">
    <source>
        <dbReference type="EMBL" id="KAJ3439160.1"/>
    </source>
</evidence>
<dbReference type="Proteomes" id="UP001146793">
    <property type="component" value="Unassembled WGS sequence"/>
</dbReference>
<dbReference type="GO" id="GO:0016020">
    <property type="term" value="C:membrane"/>
    <property type="evidence" value="ECO:0007669"/>
    <property type="project" value="TreeGrafter"/>
</dbReference>
<dbReference type="SMART" id="SM00232">
    <property type="entry name" value="JAB_MPN"/>
    <property type="match status" value="1"/>
</dbReference>
<feature type="domain" description="MPN" evidence="2">
    <location>
        <begin position="197"/>
        <end position="325"/>
    </location>
</feature>
<feature type="compositionally biased region" description="Polar residues" evidence="1">
    <location>
        <begin position="384"/>
        <end position="393"/>
    </location>
</feature>
<name>A0AAV7ZDA4_9EUKA</name>
<evidence type="ECO:0000259" key="2">
    <source>
        <dbReference type="PROSITE" id="PS50249"/>
    </source>
</evidence>
<dbReference type="PANTHER" id="PTHR12947:SF13">
    <property type="entry name" value="FI19924P1"/>
    <property type="match status" value="1"/>
</dbReference>
<dbReference type="PROSITE" id="PS50249">
    <property type="entry name" value="MPN"/>
    <property type="match status" value="1"/>
</dbReference>
<dbReference type="AlphaFoldDB" id="A0AAV7ZDA4"/>
<dbReference type="GO" id="GO:0005768">
    <property type="term" value="C:endosome"/>
    <property type="evidence" value="ECO:0007669"/>
    <property type="project" value="TreeGrafter"/>
</dbReference>
<feature type="region of interest" description="Disordered" evidence="1">
    <location>
        <begin position="131"/>
        <end position="192"/>
    </location>
</feature>
<dbReference type="Gene3D" id="3.40.140.10">
    <property type="entry name" value="Cytidine Deaminase, domain 2"/>
    <property type="match status" value="1"/>
</dbReference>
<dbReference type="GO" id="GO:0061578">
    <property type="term" value="F:K63-linked deubiquitinase activity"/>
    <property type="evidence" value="ECO:0007669"/>
    <property type="project" value="TreeGrafter"/>
</dbReference>
<gene>
    <name evidence="3" type="ORF">M0812_15182</name>
</gene>
<dbReference type="InterPro" id="IPR000555">
    <property type="entry name" value="JAMM/MPN+_dom"/>
</dbReference>
<protein>
    <recommendedName>
        <fullName evidence="2">MPN domain-containing protein</fullName>
    </recommendedName>
</protein>
<dbReference type="EMBL" id="JANTQA010000032">
    <property type="protein sequence ID" value="KAJ3439160.1"/>
    <property type="molecule type" value="Genomic_DNA"/>
</dbReference>
<dbReference type="Pfam" id="PF01398">
    <property type="entry name" value="JAB"/>
    <property type="match status" value="1"/>
</dbReference>
<dbReference type="GO" id="GO:0070536">
    <property type="term" value="P:protein K63-linked deubiquitination"/>
    <property type="evidence" value="ECO:0007669"/>
    <property type="project" value="TreeGrafter"/>
</dbReference>
<accession>A0AAV7ZDA4</accession>
<dbReference type="PANTHER" id="PTHR12947">
    <property type="entry name" value="AMSH-LIKE PROTEASE"/>
    <property type="match status" value="1"/>
</dbReference>
<reference evidence="3" key="1">
    <citation type="submission" date="2022-08" db="EMBL/GenBank/DDBJ databases">
        <title>Novel sulphate-reducing endosymbionts in the free-living metamonad Anaeramoeba.</title>
        <authorList>
            <person name="Jerlstrom-Hultqvist J."/>
            <person name="Cepicka I."/>
            <person name="Gallot-Lavallee L."/>
            <person name="Salas-Leiva D."/>
            <person name="Curtis B.A."/>
            <person name="Zahonova K."/>
            <person name="Pipaliya S."/>
            <person name="Dacks J."/>
            <person name="Roger A.J."/>
        </authorList>
    </citation>
    <scope>NUCLEOTIDE SEQUENCE</scope>
    <source>
        <strain evidence="3">Busselton2</strain>
    </source>
</reference>
<dbReference type="Gene3D" id="1.20.58.80">
    <property type="entry name" value="Phosphotransferase system, lactose/cellobiose-type IIA subunit"/>
    <property type="match status" value="1"/>
</dbReference>
<evidence type="ECO:0000256" key="1">
    <source>
        <dbReference type="SAM" id="MobiDB-lite"/>
    </source>
</evidence>
<organism evidence="3 4">
    <name type="scientific">Anaeramoeba flamelloides</name>
    <dbReference type="NCBI Taxonomy" id="1746091"/>
    <lineage>
        <taxon>Eukaryota</taxon>
        <taxon>Metamonada</taxon>
        <taxon>Anaeramoebidae</taxon>
        <taxon>Anaeramoeba</taxon>
    </lineage>
</organism>
<feature type="compositionally biased region" description="Basic and acidic residues" evidence="1">
    <location>
        <begin position="131"/>
        <end position="166"/>
    </location>
</feature>